<comment type="caution">
    <text evidence="1">The sequence shown here is derived from an EMBL/GenBank/DDBJ whole genome shotgun (WGS) entry which is preliminary data.</text>
</comment>
<accession>A0AAQ4E7V4</accession>
<dbReference type="Proteomes" id="UP001321473">
    <property type="component" value="Unassembled WGS sequence"/>
</dbReference>
<name>A0AAQ4E7V4_AMBAM</name>
<reference evidence="1 2" key="1">
    <citation type="journal article" date="2023" name="Arcadia Sci">
        <title>De novo assembly of a long-read Amblyomma americanum tick genome.</title>
        <authorList>
            <person name="Chou S."/>
            <person name="Poskanzer K.E."/>
            <person name="Rollins M."/>
            <person name="Thuy-Boun P.S."/>
        </authorList>
    </citation>
    <scope>NUCLEOTIDE SEQUENCE [LARGE SCALE GENOMIC DNA]</scope>
    <source>
        <strain evidence="1">F_SG_1</strain>
        <tissue evidence="1">Salivary glands</tissue>
    </source>
</reference>
<dbReference type="AlphaFoldDB" id="A0AAQ4E7V4"/>
<organism evidence="1 2">
    <name type="scientific">Amblyomma americanum</name>
    <name type="common">Lone star tick</name>
    <dbReference type="NCBI Taxonomy" id="6943"/>
    <lineage>
        <taxon>Eukaryota</taxon>
        <taxon>Metazoa</taxon>
        <taxon>Ecdysozoa</taxon>
        <taxon>Arthropoda</taxon>
        <taxon>Chelicerata</taxon>
        <taxon>Arachnida</taxon>
        <taxon>Acari</taxon>
        <taxon>Parasitiformes</taxon>
        <taxon>Ixodida</taxon>
        <taxon>Ixodoidea</taxon>
        <taxon>Ixodidae</taxon>
        <taxon>Amblyomminae</taxon>
        <taxon>Amblyomma</taxon>
    </lineage>
</organism>
<evidence type="ECO:0000313" key="2">
    <source>
        <dbReference type="Proteomes" id="UP001321473"/>
    </source>
</evidence>
<dbReference type="EMBL" id="JARKHS020020508">
    <property type="protein sequence ID" value="KAK8770827.1"/>
    <property type="molecule type" value="Genomic_DNA"/>
</dbReference>
<evidence type="ECO:0000313" key="1">
    <source>
        <dbReference type="EMBL" id="KAK8770827.1"/>
    </source>
</evidence>
<keyword evidence="2" id="KW-1185">Reference proteome</keyword>
<sequence>MEELTGRMTDSQQYEVVTFTMNKERAVCSETHRVLEAVDDAVVPSVDWKPDMMFTLSNVVFVNGWGIFASVVLSEEEAFRHQQVATVFLRKDLRSVLRCVDEKTCCYCMARSRPVEVYPPAVQQLHAGSKGEFPGRPCNLFF</sequence>
<protein>
    <submittedName>
        <fullName evidence="1">Uncharacterized protein</fullName>
    </submittedName>
</protein>
<gene>
    <name evidence="1" type="ORF">V5799_012712</name>
</gene>
<proteinExistence type="predicted"/>